<dbReference type="Gene3D" id="1.20.1280.50">
    <property type="match status" value="1"/>
</dbReference>
<name>A0AAV9ZGV9_9AGAR</name>
<reference evidence="1 2" key="1">
    <citation type="journal article" date="2024" name="J Genomics">
        <title>Draft genome sequencing and assembly of Favolaschia claudopus CIRM-BRFM 2984 isolated from oak limbs.</title>
        <authorList>
            <person name="Navarro D."/>
            <person name="Drula E."/>
            <person name="Chaduli D."/>
            <person name="Cazenave R."/>
            <person name="Ahrendt S."/>
            <person name="Wang J."/>
            <person name="Lipzen A."/>
            <person name="Daum C."/>
            <person name="Barry K."/>
            <person name="Grigoriev I.V."/>
            <person name="Favel A."/>
            <person name="Rosso M.N."/>
            <person name="Martin F."/>
        </authorList>
    </citation>
    <scope>NUCLEOTIDE SEQUENCE [LARGE SCALE GENOMIC DNA]</scope>
    <source>
        <strain evidence="1 2">CIRM-BRFM 2984</strain>
    </source>
</reference>
<organism evidence="1 2">
    <name type="scientific">Favolaschia claudopus</name>
    <dbReference type="NCBI Taxonomy" id="2862362"/>
    <lineage>
        <taxon>Eukaryota</taxon>
        <taxon>Fungi</taxon>
        <taxon>Dikarya</taxon>
        <taxon>Basidiomycota</taxon>
        <taxon>Agaricomycotina</taxon>
        <taxon>Agaricomycetes</taxon>
        <taxon>Agaricomycetidae</taxon>
        <taxon>Agaricales</taxon>
        <taxon>Marasmiineae</taxon>
        <taxon>Mycenaceae</taxon>
        <taxon>Favolaschia</taxon>
    </lineage>
</organism>
<sequence length="67" mass="7784">HIQRLPTELYIEVFCFIAQGMTRKLAGRDVRVAPWQLGHVCHTWRTIAHGYPQLWSCITIDYSTQAV</sequence>
<evidence type="ECO:0008006" key="3">
    <source>
        <dbReference type="Google" id="ProtNLM"/>
    </source>
</evidence>
<protein>
    <recommendedName>
        <fullName evidence="3">F-box domain-containing protein</fullName>
    </recommendedName>
</protein>
<dbReference type="Proteomes" id="UP001362999">
    <property type="component" value="Unassembled WGS sequence"/>
</dbReference>
<evidence type="ECO:0000313" key="2">
    <source>
        <dbReference type="Proteomes" id="UP001362999"/>
    </source>
</evidence>
<proteinExistence type="predicted"/>
<gene>
    <name evidence="1" type="ORF">R3P38DRAFT_2445047</name>
</gene>
<comment type="caution">
    <text evidence="1">The sequence shown here is derived from an EMBL/GenBank/DDBJ whole genome shotgun (WGS) entry which is preliminary data.</text>
</comment>
<feature type="non-terminal residue" evidence="1">
    <location>
        <position position="67"/>
    </location>
</feature>
<evidence type="ECO:0000313" key="1">
    <source>
        <dbReference type="EMBL" id="KAK6981456.1"/>
    </source>
</evidence>
<dbReference type="AlphaFoldDB" id="A0AAV9ZGV9"/>
<accession>A0AAV9ZGV9</accession>
<dbReference type="EMBL" id="JAWWNJ010000150">
    <property type="protein sequence ID" value="KAK6981456.1"/>
    <property type="molecule type" value="Genomic_DNA"/>
</dbReference>
<feature type="non-terminal residue" evidence="1">
    <location>
        <position position="1"/>
    </location>
</feature>
<keyword evidence="2" id="KW-1185">Reference proteome</keyword>